<protein>
    <submittedName>
        <fullName evidence="1">Uncharacterized protein</fullName>
    </submittedName>
</protein>
<proteinExistence type="predicted"/>
<accession>A0A0N8PSP6</accession>
<gene>
    <name evidence="1" type="ORF">SE17_10400</name>
</gene>
<keyword evidence="2" id="KW-1185">Reference proteome</keyword>
<comment type="caution">
    <text evidence="1">The sequence shown here is derived from an EMBL/GenBank/DDBJ whole genome shotgun (WGS) entry which is preliminary data.</text>
</comment>
<evidence type="ECO:0000313" key="1">
    <source>
        <dbReference type="EMBL" id="KPV53309.1"/>
    </source>
</evidence>
<name>A0A0N8PSP6_9CHLR</name>
<dbReference type="AlphaFoldDB" id="A0A0N8PSP6"/>
<organism evidence="1 2">
    <name type="scientific">Kouleothrix aurantiaca</name>
    <dbReference type="NCBI Taxonomy" id="186479"/>
    <lineage>
        <taxon>Bacteria</taxon>
        <taxon>Bacillati</taxon>
        <taxon>Chloroflexota</taxon>
        <taxon>Chloroflexia</taxon>
        <taxon>Chloroflexales</taxon>
        <taxon>Roseiflexineae</taxon>
        <taxon>Roseiflexaceae</taxon>
        <taxon>Kouleothrix</taxon>
    </lineage>
</organism>
<reference evidence="1 2" key="1">
    <citation type="submission" date="2015-09" db="EMBL/GenBank/DDBJ databases">
        <title>Draft genome sequence of Kouleothrix aurantiaca JCM 19913.</title>
        <authorList>
            <person name="Hemp J."/>
        </authorList>
    </citation>
    <scope>NUCLEOTIDE SEQUENCE [LARGE SCALE GENOMIC DNA]</scope>
    <source>
        <strain evidence="1 2">COM-B</strain>
    </source>
</reference>
<dbReference type="EMBL" id="LJCR01000289">
    <property type="protein sequence ID" value="KPV53309.1"/>
    <property type="molecule type" value="Genomic_DNA"/>
</dbReference>
<sequence>MIFLSGKPRPLSMVPRVGDVVRLRAPAGSPAEQSIGVVFDVRTRQDGIWTHVQIAINNTIIWTSKSTIAAHLGRLKGITRVDQPTKMLNNRVHGGTHGWFVRIYEGKSPHLARTFSDLTAGGKIASLKAALAFHAAHVGLDPADGIIFP</sequence>
<evidence type="ECO:0000313" key="2">
    <source>
        <dbReference type="Proteomes" id="UP000050509"/>
    </source>
</evidence>
<dbReference type="Proteomes" id="UP000050509">
    <property type="component" value="Unassembled WGS sequence"/>
</dbReference>